<reference evidence="2" key="1">
    <citation type="submission" date="2021-01" db="EMBL/GenBank/DDBJ databases">
        <authorList>
            <consortium name="Aspergillus puulaauensis MK2 genome sequencing consortium"/>
            <person name="Kazuki M."/>
            <person name="Futagami T."/>
        </authorList>
    </citation>
    <scope>NUCLEOTIDE SEQUENCE</scope>
    <source>
        <strain evidence="2">MK2</strain>
    </source>
</reference>
<evidence type="ECO:0000313" key="2">
    <source>
        <dbReference type="EMBL" id="BCS29749.1"/>
    </source>
</evidence>
<dbReference type="RefSeq" id="XP_041561935.1">
    <property type="nucleotide sequence ID" value="XM_041696289.1"/>
</dbReference>
<dbReference type="Proteomes" id="UP000654913">
    <property type="component" value="Chromosome 8"/>
</dbReference>
<evidence type="ECO:0000256" key="1">
    <source>
        <dbReference type="SAM" id="MobiDB-lite"/>
    </source>
</evidence>
<evidence type="ECO:0000313" key="3">
    <source>
        <dbReference type="Proteomes" id="UP000654913"/>
    </source>
</evidence>
<organism evidence="2 3">
    <name type="scientific">Aspergillus puulaauensis</name>
    <dbReference type="NCBI Taxonomy" id="1220207"/>
    <lineage>
        <taxon>Eukaryota</taxon>
        <taxon>Fungi</taxon>
        <taxon>Dikarya</taxon>
        <taxon>Ascomycota</taxon>
        <taxon>Pezizomycotina</taxon>
        <taxon>Eurotiomycetes</taxon>
        <taxon>Eurotiomycetidae</taxon>
        <taxon>Eurotiales</taxon>
        <taxon>Aspergillaceae</taxon>
        <taxon>Aspergillus</taxon>
    </lineage>
</organism>
<proteinExistence type="predicted"/>
<protein>
    <submittedName>
        <fullName evidence="2">Uncharacterized protein</fullName>
    </submittedName>
</protein>
<gene>
    <name evidence="2" type="ORF">APUU_80052S</name>
</gene>
<keyword evidence="3" id="KW-1185">Reference proteome</keyword>
<dbReference type="KEGG" id="apuu:APUU_80052S"/>
<name>A0A7R7XY97_9EURO</name>
<sequence>MADYRDQVKGVEGETQMEVSGPADASGDAVEATTVSEPSSSTGSASSRPPSTTDAETSSHPQPRGASDPSDFTVCGATIFRLPTIETLDADGHPFPAGIDGSLWQLGQDTESCGHMLFARLWTNAKVAAANEVALQLEKAKRGCQSDPKSDKAALP</sequence>
<feature type="compositionally biased region" description="Basic and acidic residues" evidence="1">
    <location>
        <begin position="1"/>
        <end position="12"/>
    </location>
</feature>
<dbReference type="GeneID" id="64979746"/>
<feature type="region of interest" description="Disordered" evidence="1">
    <location>
        <begin position="1"/>
        <end position="73"/>
    </location>
</feature>
<dbReference type="AlphaFoldDB" id="A0A7R7XY97"/>
<reference evidence="2" key="2">
    <citation type="submission" date="2021-02" db="EMBL/GenBank/DDBJ databases">
        <title>Aspergillus puulaauensis MK2 genome sequence.</title>
        <authorList>
            <person name="Futagami T."/>
            <person name="Mori K."/>
            <person name="Kadooka C."/>
            <person name="Tanaka T."/>
        </authorList>
    </citation>
    <scope>NUCLEOTIDE SEQUENCE</scope>
    <source>
        <strain evidence="2">MK2</strain>
    </source>
</reference>
<feature type="compositionally biased region" description="Low complexity" evidence="1">
    <location>
        <begin position="33"/>
        <end position="53"/>
    </location>
</feature>
<accession>A0A7R7XY97</accession>
<dbReference type="EMBL" id="AP024450">
    <property type="protein sequence ID" value="BCS29749.1"/>
    <property type="molecule type" value="Genomic_DNA"/>
</dbReference>